<proteinExistence type="predicted"/>
<organism evidence="1 2">
    <name type="scientific">Colletotrichum zoysiae</name>
    <dbReference type="NCBI Taxonomy" id="1216348"/>
    <lineage>
        <taxon>Eukaryota</taxon>
        <taxon>Fungi</taxon>
        <taxon>Dikarya</taxon>
        <taxon>Ascomycota</taxon>
        <taxon>Pezizomycotina</taxon>
        <taxon>Sordariomycetes</taxon>
        <taxon>Hypocreomycetidae</taxon>
        <taxon>Glomerellales</taxon>
        <taxon>Glomerellaceae</taxon>
        <taxon>Colletotrichum</taxon>
        <taxon>Colletotrichum graminicola species complex</taxon>
    </lineage>
</organism>
<gene>
    <name evidence="1" type="ORF">LX32DRAFT_642631</name>
</gene>
<dbReference type="AlphaFoldDB" id="A0AAD9HAM2"/>
<reference evidence="1" key="1">
    <citation type="submission" date="2021-06" db="EMBL/GenBank/DDBJ databases">
        <title>Comparative genomics, transcriptomics and evolutionary studies reveal genomic signatures of adaptation to plant cell wall in hemibiotrophic fungi.</title>
        <authorList>
            <consortium name="DOE Joint Genome Institute"/>
            <person name="Baroncelli R."/>
            <person name="Diaz J.F."/>
            <person name="Benocci T."/>
            <person name="Peng M."/>
            <person name="Battaglia E."/>
            <person name="Haridas S."/>
            <person name="Andreopoulos W."/>
            <person name="Labutti K."/>
            <person name="Pangilinan J."/>
            <person name="Floch G.L."/>
            <person name="Makela M.R."/>
            <person name="Henrissat B."/>
            <person name="Grigoriev I.V."/>
            <person name="Crouch J.A."/>
            <person name="De Vries R.P."/>
            <person name="Sukno S.A."/>
            <person name="Thon M.R."/>
        </authorList>
    </citation>
    <scope>NUCLEOTIDE SEQUENCE</scope>
    <source>
        <strain evidence="1">MAFF235873</strain>
    </source>
</reference>
<comment type="caution">
    <text evidence="1">The sequence shown here is derived from an EMBL/GenBank/DDBJ whole genome shotgun (WGS) entry which is preliminary data.</text>
</comment>
<evidence type="ECO:0000313" key="2">
    <source>
        <dbReference type="Proteomes" id="UP001232148"/>
    </source>
</evidence>
<keyword evidence="2" id="KW-1185">Reference proteome</keyword>
<evidence type="ECO:0000313" key="1">
    <source>
        <dbReference type="EMBL" id="KAK2025535.1"/>
    </source>
</evidence>
<protein>
    <submittedName>
        <fullName evidence="1">Uncharacterized protein</fullName>
    </submittedName>
</protein>
<accession>A0AAD9HAM2</accession>
<dbReference type="Proteomes" id="UP001232148">
    <property type="component" value="Unassembled WGS sequence"/>
</dbReference>
<name>A0AAD9HAM2_9PEZI</name>
<dbReference type="EMBL" id="MU842935">
    <property type="protein sequence ID" value="KAK2025535.1"/>
    <property type="molecule type" value="Genomic_DNA"/>
</dbReference>
<sequence length="129" mass="14860">MPSSTQISCSVLALGARFFLRPRCLQLRATRNNCEKDVPCHPFDDSHDDDHNYRTDARVHGDWRMEIAGDRRLELCLFSDSNPFGSSFIYARQRGPLLNNQKIIKTNLHSTVRSRLSMEQTWPGGQKRP</sequence>